<evidence type="ECO:0000256" key="4">
    <source>
        <dbReference type="ARBA" id="ARBA00023212"/>
    </source>
</evidence>
<dbReference type="Gene3D" id="1.25.40.190">
    <property type="entry name" value="Actin-related protein 2/3 complex subunit 5"/>
    <property type="match status" value="1"/>
</dbReference>
<dbReference type="EMBL" id="CP092864">
    <property type="protein sequence ID" value="UYV63453.1"/>
    <property type="molecule type" value="Genomic_DNA"/>
</dbReference>
<comment type="similarity">
    <text evidence="2 5">Belongs to the ARPC5 family.</text>
</comment>
<dbReference type="InterPro" id="IPR036743">
    <property type="entry name" value="ARPC5_sf"/>
</dbReference>
<keyword evidence="7" id="KW-1185">Reference proteome</keyword>
<dbReference type="PIRSF" id="PIRSF039096">
    <property type="entry name" value="p16-ARC"/>
    <property type="match status" value="1"/>
</dbReference>
<keyword evidence="3" id="KW-0963">Cytoplasm</keyword>
<name>A0ABY6K3S1_9ARAC</name>
<evidence type="ECO:0000256" key="5">
    <source>
        <dbReference type="RuleBase" id="RU004301"/>
    </source>
</evidence>
<dbReference type="InterPro" id="IPR006789">
    <property type="entry name" value="ARPC5"/>
</dbReference>
<evidence type="ECO:0000313" key="6">
    <source>
        <dbReference type="EMBL" id="UYV63453.1"/>
    </source>
</evidence>
<evidence type="ECO:0000313" key="7">
    <source>
        <dbReference type="Proteomes" id="UP001235939"/>
    </source>
</evidence>
<proteinExistence type="inferred from homology"/>
<gene>
    <name evidence="6" type="ORF">LAZ67_2004118</name>
</gene>
<dbReference type="Pfam" id="PF04699">
    <property type="entry name" value="P16-Arc"/>
    <property type="match status" value="1"/>
</dbReference>
<sequence length="181" mass="20382">IIIMSKNTSSSAFRKIDIDQYNDDCYKDEDVCDPVSSPTGPDEKEEVEQVWLKSFRKLPVVPRFDKETQFCEICTQSYRKSVDALKMLLKSAPLGSRNQAAKDSALCAILRVLLAIKTNEIERAVSSLDTDLLDVLMKYIYKGFEKPVENSSGHLLIWHEKTYAAGGLGCIVRVLTDKKEA</sequence>
<dbReference type="PANTHER" id="PTHR12644">
    <property type="entry name" value="ARP2/3 COMPLEX 16 KD SUBUNIT P16-ARC"/>
    <property type="match status" value="1"/>
</dbReference>
<organism evidence="6 7">
    <name type="scientific">Cordylochernes scorpioides</name>
    <dbReference type="NCBI Taxonomy" id="51811"/>
    <lineage>
        <taxon>Eukaryota</taxon>
        <taxon>Metazoa</taxon>
        <taxon>Ecdysozoa</taxon>
        <taxon>Arthropoda</taxon>
        <taxon>Chelicerata</taxon>
        <taxon>Arachnida</taxon>
        <taxon>Pseudoscorpiones</taxon>
        <taxon>Cheliferoidea</taxon>
        <taxon>Chernetidae</taxon>
        <taxon>Cordylochernes</taxon>
    </lineage>
</organism>
<keyword evidence="4 5" id="KW-0206">Cytoskeleton</keyword>
<reference evidence="6 7" key="1">
    <citation type="submission" date="2022-01" db="EMBL/GenBank/DDBJ databases">
        <title>A chromosomal length assembly of Cordylochernes scorpioides.</title>
        <authorList>
            <person name="Zeh D."/>
            <person name="Zeh J."/>
        </authorList>
    </citation>
    <scope>NUCLEOTIDE SEQUENCE [LARGE SCALE GENOMIC DNA]</scope>
    <source>
        <strain evidence="6">IN4F17</strain>
        <tissue evidence="6">Whole Body</tissue>
    </source>
</reference>
<evidence type="ECO:0000256" key="1">
    <source>
        <dbReference type="ARBA" id="ARBA00004245"/>
    </source>
</evidence>
<comment type="subcellular location">
    <subcellularLocation>
        <location evidence="1">Cytoplasm</location>
        <location evidence="1">Cytoskeleton</location>
    </subcellularLocation>
</comment>
<comment type="function">
    <text evidence="5">Functions as component of the Arp2/3 complex which is involved in regulation of actin polymerization and together with an activating nucleation-promoting factor (NPF) mediates the formation of branched actin networks. Arp2/3 complex plays a critical role in the control of cell morphogenesis via the modulation of cell polarity development.</text>
</comment>
<evidence type="ECO:0000256" key="2">
    <source>
        <dbReference type="ARBA" id="ARBA00006084"/>
    </source>
</evidence>
<protein>
    <recommendedName>
        <fullName evidence="5">Actin-related protein 2/3 complex subunit 5</fullName>
    </recommendedName>
</protein>
<dbReference type="Proteomes" id="UP001235939">
    <property type="component" value="Chromosome 02"/>
</dbReference>
<dbReference type="SUPFAM" id="SSF69103">
    <property type="entry name" value="Arp2/3 complex 16 kDa subunit ARPC5"/>
    <property type="match status" value="1"/>
</dbReference>
<evidence type="ECO:0000256" key="3">
    <source>
        <dbReference type="ARBA" id="ARBA00022490"/>
    </source>
</evidence>
<accession>A0ABY6K3S1</accession>
<feature type="non-terminal residue" evidence="6">
    <location>
        <position position="181"/>
    </location>
</feature>